<reference evidence="1" key="1">
    <citation type="journal article" date="2011" name="ISME J.">
        <title>The endosymbionts of the deep-sea tubeworms Riftia pachyptila and Tevnia jerichonana share an identical physiology as revealed by proteogenomic analyses.</title>
        <authorList>
            <person name="Gardebrecht A."/>
            <person name="Markert S."/>
            <person name="Felbeck H."/>
            <person name="Thuermer A."/>
            <person name="Albrecht D."/>
            <person name="Wollherr A."/>
            <person name="Kabisch J."/>
            <person name="Lehmann R."/>
            <person name="Daniel R."/>
            <person name="Liesegang H."/>
            <person name="Hecker M."/>
            <person name="Sievert S.M."/>
            <person name="Schweder T."/>
        </authorList>
    </citation>
    <scope>NUCLEOTIDE SEQUENCE [LARGE SCALE GENOMIC DNA]</scope>
</reference>
<keyword evidence="2" id="KW-1185">Reference proteome</keyword>
<proteinExistence type="predicted"/>
<evidence type="ECO:0000313" key="2">
    <source>
        <dbReference type="Proteomes" id="UP000004491"/>
    </source>
</evidence>
<comment type="caution">
    <text evidence="1">The sequence shown here is derived from an EMBL/GenBank/DDBJ whole genome shotgun (WGS) entry which is preliminary data.</text>
</comment>
<dbReference type="EMBL" id="AFOC01000086">
    <property type="protein sequence ID" value="EGV50380.1"/>
    <property type="molecule type" value="Genomic_DNA"/>
</dbReference>
<organism evidence="1 2">
    <name type="scientific">endosymbiont of Riftia pachyptila</name>
    <name type="common">vent Ph05</name>
    <dbReference type="NCBI Taxonomy" id="1048808"/>
    <lineage>
        <taxon>Bacteria</taxon>
        <taxon>Pseudomonadati</taxon>
        <taxon>Pseudomonadota</taxon>
        <taxon>Gammaproteobacteria</taxon>
        <taxon>sulfur-oxidizing symbionts</taxon>
    </lineage>
</organism>
<gene>
    <name evidence="1" type="ORF">Rifp1Sym_dg00060</name>
</gene>
<dbReference type="Proteomes" id="UP000004491">
    <property type="component" value="Unassembled WGS sequence"/>
</dbReference>
<sequence>MNTLNQRDATRPVLMPILDAPGLFADAVLTDEGGNLLFLSLWGRDTAVQEFRARLSLPVREGGLDNFRLDGDGAPFVQVGNPERLVTDSGRTPPQMIFGSLVHLWLYDRLAVEPDRANRRALLLYRPEDASTPQGKASLSHRLWSQVTETCHLPILPEWRDTVLDAFEAAGWIKTLQGVGLAAYALDLGDDAVETVVSQLIRERRLTATG</sequence>
<dbReference type="RefSeq" id="WP_005965334.1">
    <property type="nucleotide sequence ID" value="NZ_AFOC01000086.1"/>
</dbReference>
<name>G2DG70_9GAMM</name>
<dbReference type="AlphaFoldDB" id="G2DG70"/>
<evidence type="ECO:0000313" key="1">
    <source>
        <dbReference type="EMBL" id="EGV50380.1"/>
    </source>
</evidence>
<protein>
    <submittedName>
        <fullName evidence="1">Uncharacterized protein</fullName>
    </submittedName>
</protein>
<accession>G2DG70</accession>